<dbReference type="STRING" id="560819.SAMN05428998_103132"/>
<feature type="transmembrane region" description="Helical" evidence="5">
    <location>
        <begin position="271"/>
        <end position="290"/>
    </location>
</feature>
<dbReference type="InterPro" id="IPR036259">
    <property type="entry name" value="MFS_trans_sf"/>
</dbReference>
<dbReference type="AlphaFoldDB" id="A0A1Y6BC93"/>
<feature type="transmembrane region" description="Helical" evidence="5">
    <location>
        <begin position="465"/>
        <end position="490"/>
    </location>
</feature>
<dbReference type="SUPFAM" id="SSF103473">
    <property type="entry name" value="MFS general substrate transporter"/>
    <property type="match status" value="1"/>
</dbReference>
<proteinExistence type="predicted"/>
<feature type="transmembrane region" description="Helical" evidence="5">
    <location>
        <begin position="107"/>
        <end position="129"/>
    </location>
</feature>
<feature type="transmembrane region" description="Helical" evidence="5">
    <location>
        <begin position="52"/>
        <end position="74"/>
    </location>
</feature>
<dbReference type="Pfam" id="PF07690">
    <property type="entry name" value="MFS_1"/>
    <property type="match status" value="1"/>
</dbReference>
<dbReference type="Proteomes" id="UP000192917">
    <property type="component" value="Unassembled WGS sequence"/>
</dbReference>
<keyword evidence="3 5" id="KW-1133">Transmembrane helix</keyword>
<evidence type="ECO:0000313" key="7">
    <source>
        <dbReference type="EMBL" id="SMF03425.1"/>
    </source>
</evidence>
<organism evidence="7 8">
    <name type="scientific">Tistlia consotensis USBA 355</name>
    <dbReference type="NCBI Taxonomy" id="560819"/>
    <lineage>
        <taxon>Bacteria</taxon>
        <taxon>Pseudomonadati</taxon>
        <taxon>Pseudomonadota</taxon>
        <taxon>Alphaproteobacteria</taxon>
        <taxon>Rhodospirillales</taxon>
        <taxon>Rhodovibrionaceae</taxon>
        <taxon>Tistlia</taxon>
    </lineage>
</organism>
<dbReference type="EMBL" id="FWZX01000003">
    <property type="protein sequence ID" value="SMF03425.1"/>
    <property type="molecule type" value="Genomic_DNA"/>
</dbReference>
<evidence type="ECO:0000256" key="1">
    <source>
        <dbReference type="ARBA" id="ARBA00004141"/>
    </source>
</evidence>
<dbReference type="PANTHER" id="PTHR23501">
    <property type="entry name" value="MAJOR FACILITATOR SUPERFAMILY"/>
    <property type="match status" value="1"/>
</dbReference>
<feature type="transmembrane region" description="Helical" evidence="5">
    <location>
        <begin position="240"/>
        <end position="259"/>
    </location>
</feature>
<dbReference type="Gene3D" id="1.20.1250.20">
    <property type="entry name" value="MFS general substrate transporter like domains"/>
    <property type="match status" value="1"/>
</dbReference>
<evidence type="ECO:0000256" key="3">
    <source>
        <dbReference type="ARBA" id="ARBA00022989"/>
    </source>
</evidence>
<evidence type="ECO:0000256" key="5">
    <source>
        <dbReference type="SAM" id="Phobius"/>
    </source>
</evidence>
<protein>
    <submittedName>
        <fullName evidence="7">MFS transporter, DHA2 family, multidrug resistance protein</fullName>
    </submittedName>
</protein>
<keyword evidence="8" id="KW-1185">Reference proteome</keyword>
<feature type="transmembrane region" description="Helical" evidence="5">
    <location>
        <begin position="141"/>
        <end position="162"/>
    </location>
</feature>
<keyword evidence="4 5" id="KW-0472">Membrane</keyword>
<dbReference type="PANTHER" id="PTHR23501:SF174">
    <property type="entry name" value="MULTIDRUG EXPORT PROTEIN EMRB-RELATED"/>
    <property type="match status" value="1"/>
</dbReference>
<comment type="subcellular location">
    <subcellularLocation>
        <location evidence="1">Membrane</location>
        <topology evidence="1">Multi-pass membrane protein</topology>
    </subcellularLocation>
</comment>
<feature type="transmembrane region" description="Helical" evidence="5">
    <location>
        <begin position="81"/>
        <end position="101"/>
    </location>
</feature>
<accession>A0A1Y6BC93</accession>
<evidence type="ECO:0000256" key="2">
    <source>
        <dbReference type="ARBA" id="ARBA00022692"/>
    </source>
</evidence>
<reference evidence="7 8" key="1">
    <citation type="submission" date="2017-04" db="EMBL/GenBank/DDBJ databases">
        <authorList>
            <person name="Afonso C.L."/>
            <person name="Miller P.J."/>
            <person name="Scott M.A."/>
            <person name="Spackman E."/>
            <person name="Goraichik I."/>
            <person name="Dimitrov K.M."/>
            <person name="Suarez D.L."/>
            <person name="Swayne D.E."/>
        </authorList>
    </citation>
    <scope>NUCLEOTIDE SEQUENCE [LARGE SCALE GENOMIC DNA]</scope>
    <source>
        <strain evidence="7 8">USBA 355</strain>
    </source>
</reference>
<dbReference type="RefSeq" id="WP_235017047.1">
    <property type="nucleotide sequence ID" value="NZ_FWZX01000003.1"/>
</dbReference>
<dbReference type="GO" id="GO:0022857">
    <property type="term" value="F:transmembrane transporter activity"/>
    <property type="evidence" value="ECO:0007669"/>
    <property type="project" value="InterPro"/>
</dbReference>
<name>A0A1Y6BC93_9PROT</name>
<dbReference type="PROSITE" id="PS50850">
    <property type="entry name" value="MFS"/>
    <property type="match status" value="1"/>
</dbReference>
<feature type="transmembrane region" description="Helical" evidence="5">
    <location>
        <begin position="403"/>
        <end position="421"/>
    </location>
</feature>
<dbReference type="Gene3D" id="1.20.1720.10">
    <property type="entry name" value="Multidrug resistance protein D"/>
    <property type="match status" value="1"/>
</dbReference>
<dbReference type="InterPro" id="IPR020846">
    <property type="entry name" value="MFS_dom"/>
</dbReference>
<feature type="transmembrane region" description="Helical" evidence="5">
    <location>
        <begin position="201"/>
        <end position="220"/>
    </location>
</feature>
<evidence type="ECO:0000259" key="6">
    <source>
        <dbReference type="PROSITE" id="PS50850"/>
    </source>
</evidence>
<sequence>MSAARPEGAAGGHRALTVAALLATYMQAVNISLPNAALPYMQGSLSMADDEVGCIFSSYIAAGVAVLPMTPWLAQRFGRKAVYQVSLAVFALGLVLDVRATTSIEFVLARIVQGLAGGTIAPLSLAILLDVLPPVRHPRVNLTWTVLLLLGICTGPAIGGWLSEYYGWPSIFHVSLPVTAFVLLVVALSLPEKRPAQTLPFDFFGLGTASLGITGLQMLLDRGERLEWFASPEIWAEALAAALGFYFFAVHVLTAETHFVDKALLRDRNFVLSTIMYFALGFVLLPTLALTSPMLEELLRYPVDTAGYMTIPRGIALVGALVLMSFLPARLDNRPFVAGGTALVVYANWRMLGYSPTMDWWPVAAAGLVQGAGLGIMMPALARTAFVTLHPRFRPEGVAVFNLARLYGSTIGIAVVQIFFYDNTQAVHLALARHLTPHRAGLQGAASLSKQALAGLNELVTGQAAVIAVIDQFKILMIVMLVASPLVLFLRRQPPPTR</sequence>
<evidence type="ECO:0000313" key="8">
    <source>
        <dbReference type="Proteomes" id="UP000192917"/>
    </source>
</evidence>
<dbReference type="GO" id="GO:0005886">
    <property type="term" value="C:plasma membrane"/>
    <property type="evidence" value="ECO:0007669"/>
    <property type="project" value="TreeGrafter"/>
</dbReference>
<feature type="transmembrane region" description="Helical" evidence="5">
    <location>
        <begin position="336"/>
        <end position="354"/>
    </location>
</feature>
<feature type="domain" description="Major facilitator superfamily (MFS) profile" evidence="6">
    <location>
        <begin position="16"/>
        <end position="495"/>
    </location>
</feature>
<feature type="transmembrane region" description="Helical" evidence="5">
    <location>
        <begin position="310"/>
        <end position="329"/>
    </location>
</feature>
<feature type="transmembrane region" description="Helical" evidence="5">
    <location>
        <begin position="168"/>
        <end position="189"/>
    </location>
</feature>
<keyword evidence="2 5" id="KW-0812">Transmembrane</keyword>
<gene>
    <name evidence="7" type="ORF">SAMN05428998_103132</name>
</gene>
<evidence type="ECO:0000256" key="4">
    <source>
        <dbReference type="ARBA" id="ARBA00023136"/>
    </source>
</evidence>
<feature type="transmembrane region" description="Helical" evidence="5">
    <location>
        <begin position="360"/>
        <end position="382"/>
    </location>
</feature>
<dbReference type="InterPro" id="IPR011701">
    <property type="entry name" value="MFS"/>
</dbReference>